<dbReference type="InterPro" id="IPR039357">
    <property type="entry name" value="SRD5A/TECR"/>
</dbReference>
<dbReference type="Proteomes" id="UP000655225">
    <property type="component" value="Unassembled WGS sequence"/>
</dbReference>
<dbReference type="EMBL" id="JABCRI010000013">
    <property type="protein sequence ID" value="KAF8395500.1"/>
    <property type="molecule type" value="Genomic_DNA"/>
</dbReference>
<feature type="domain" description="3-oxo-5-alpha-steroid 4-dehydrogenase C-terminal" evidence="7">
    <location>
        <begin position="157"/>
        <end position="267"/>
    </location>
</feature>
<dbReference type="GO" id="GO:0016020">
    <property type="term" value="C:membrane"/>
    <property type="evidence" value="ECO:0007669"/>
    <property type="project" value="UniProtKB-SubCell"/>
</dbReference>
<sequence>MIPMLLKFVFPPPSSLFITAMSVIGVASLAGTGYSETRGKHLQYSKFWNVNSQKTTRNEIKLSSRTGMLMFYTPAFLAGVAAFALFPDEGFRFFLVSSALTIHYFKRVFEVLFVHKYSGGMGLDTVILISPGYLISTATIIYTQHLTRGVQEPPLDLKYLGVVLFLVGISGNFYHHYILSKLREKGGEKGYKIPQGGLFDMVICPHYLFEILGFVGISFISQTVYAFSVTIGSIFYLLGRSYATRKWYLSKFENFPKEVKALIPYVF</sequence>
<keyword evidence="3 6" id="KW-0812">Transmembrane</keyword>
<dbReference type="PANTHER" id="PTHR10556:SF35">
    <property type="entry name" value="3-OXO-5-ALPHA-STEROID 4-DEHYDROGENASE FAMILY PROTEIN"/>
    <property type="match status" value="1"/>
</dbReference>
<feature type="transmembrane region" description="Helical" evidence="6">
    <location>
        <begin position="157"/>
        <end position="177"/>
    </location>
</feature>
<protein>
    <recommendedName>
        <fullName evidence="7">3-oxo-5-alpha-steroid 4-dehydrogenase C-terminal domain-containing protein</fullName>
    </recommendedName>
</protein>
<dbReference type="InterPro" id="IPR001104">
    <property type="entry name" value="3-oxo-5_a-steroid_4-DH_C"/>
</dbReference>
<accession>A0A834YXD4</accession>
<dbReference type="OMA" id="FWIFPPQ"/>
<proteinExistence type="inferred from homology"/>
<evidence type="ECO:0000256" key="6">
    <source>
        <dbReference type="SAM" id="Phobius"/>
    </source>
</evidence>
<dbReference type="OrthoDB" id="5788137at2759"/>
<dbReference type="Gene3D" id="1.20.120.1630">
    <property type="match status" value="1"/>
</dbReference>
<evidence type="ECO:0000313" key="9">
    <source>
        <dbReference type="Proteomes" id="UP000655225"/>
    </source>
</evidence>
<evidence type="ECO:0000256" key="2">
    <source>
        <dbReference type="ARBA" id="ARBA00007742"/>
    </source>
</evidence>
<feature type="transmembrane region" description="Helical" evidence="6">
    <location>
        <begin position="126"/>
        <end position="145"/>
    </location>
</feature>
<feature type="transmembrane region" description="Helical" evidence="6">
    <location>
        <begin position="69"/>
        <end position="87"/>
    </location>
</feature>
<dbReference type="PROSITE" id="PS50244">
    <property type="entry name" value="S5A_REDUCTASE"/>
    <property type="match status" value="1"/>
</dbReference>
<dbReference type="PANTHER" id="PTHR10556">
    <property type="entry name" value="3-OXO-5-ALPHA-STEROID 4-DEHYDROGENASE"/>
    <property type="match status" value="1"/>
</dbReference>
<dbReference type="FunFam" id="1.20.120.1630:FF:000017">
    <property type="entry name" value="3-oxo-5-alpha-steroid 4-dehydrogenase family protein"/>
    <property type="match status" value="1"/>
</dbReference>
<organism evidence="8 9">
    <name type="scientific">Tetracentron sinense</name>
    <name type="common">Spur-leaf</name>
    <dbReference type="NCBI Taxonomy" id="13715"/>
    <lineage>
        <taxon>Eukaryota</taxon>
        <taxon>Viridiplantae</taxon>
        <taxon>Streptophyta</taxon>
        <taxon>Embryophyta</taxon>
        <taxon>Tracheophyta</taxon>
        <taxon>Spermatophyta</taxon>
        <taxon>Magnoliopsida</taxon>
        <taxon>Trochodendrales</taxon>
        <taxon>Trochodendraceae</taxon>
        <taxon>Tetracentron</taxon>
    </lineage>
</organism>
<gene>
    <name evidence="8" type="ORF">HHK36_019446</name>
</gene>
<feature type="transmembrane region" description="Helical" evidence="6">
    <location>
        <begin position="225"/>
        <end position="243"/>
    </location>
</feature>
<comment type="similarity">
    <text evidence="2">Belongs to the steroid 5-alpha reductase family.</text>
</comment>
<name>A0A834YXD4_TETSI</name>
<evidence type="ECO:0000256" key="5">
    <source>
        <dbReference type="ARBA" id="ARBA00023136"/>
    </source>
</evidence>
<keyword evidence="5 6" id="KW-0472">Membrane</keyword>
<dbReference type="GO" id="GO:0016627">
    <property type="term" value="F:oxidoreductase activity, acting on the CH-CH group of donors"/>
    <property type="evidence" value="ECO:0007669"/>
    <property type="project" value="InterPro"/>
</dbReference>
<dbReference type="GO" id="GO:0006629">
    <property type="term" value="P:lipid metabolic process"/>
    <property type="evidence" value="ECO:0007669"/>
    <property type="project" value="InterPro"/>
</dbReference>
<feature type="transmembrane region" description="Helical" evidence="6">
    <location>
        <begin position="15"/>
        <end position="34"/>
    </location>
</feature>
<comment type="caution">
    <text evidence="8">The sequence shown here is derived from an EMBL/GenBank/DDBJ whole genome shotgun (WGS) entry which is preliminary data.</text>
</comment>
<keyword evidence="4 6" id="KW-1133">Transmembrane helix</keyword>
<dbReference type="Pfam" id="PF02544">
    <property type="entry name" value="Steroid_dh"/>
    <property type="match status" value="1"/>
</dbReference>
<evidence type="ECO:0000259" key="7">
    <source>
        <dbReference type="Pfam" id="PF02544"/>
    </source>
</evidence>
<comment type="subcellular location">
    <subcellularLocation>
        <location evidence="1">Membrane</location>
        <topology evidence="1">Multi-pass membrane protein</topology>
    </subcellularLocation>
</comment>
<evidence type="ECO:0000256" key="4">
    <source>
        <dbReference type="ARBA" id="ARBA00022989"/>
    </source>
</evidence>
<evidence type="ECO:0000256" key="1">
    <source>
        <dbReference type="ARBA" id="ARBA00004141"/>
    </source>
</evidence>
<keyword evidence="9" id="KW-1185">Reference proteome</keyword>
<reference evidence="8 9" key="1">
    <citation type="submission" date="2020-04" db="EMBL/GenBank/DDBJ databases">
        <title>Plant Genome Project.</title>
        <authorList>
            <person name="Zhang R.-G."/>
        </authorList>
    </citation>
    <scope>NUCLEOTIDE SEQUENCE [LARGE SCALE GENOMIC DNA]</scope>
    <source>
        <strain evidence="8">YNK0</strain>
        <tissue evidence="8">Leaf</tissue>
    </source>
</reference>
<evidence type="ECO:0000313" key="8">
    <source>
        <dbReference type="EMBL" id="KAF8395500.1"/>
    </source>
</evidence>
<dbReference type="AlphaFoldDB" id="A0A834YXD4"/>
<evidence type="ECO:0000256" key="3">
    <source>
        <dbReference type="ARBA" id="ARBA00022692"/>
    </source>
</evidence>